<comment type="catalytic activity">
    <reaction evidence="8">
        <text>tRNA(Glu) + L-glutamate + ATP = L-glutamyl-tRNA(Glu) + AMP + diphosphate</text>
        <dbReference type="Rhea" id="RHEA:23540"/>
        <dbReference type="Rhea" id="RHEA-COMP:9663"/>
        <dbReference type="Rhea" id="RHEA-COMP:9680"/>
        <dbReference type="ChEBI" id="CHEBI:29985"/>
        <dbReference type="ChEBI" id="CHEBI:30616"/>
        <dbReference type="ChEBI" id="CHEBI:33019"/>
        <dbReference type="ChEBI" id="CHEBI:78442"/>
        <dbReference type="ChEBI" id="CHEBI:78520"/>
        <dbReference type="ChEBI" id="CHEBI:456215"/>
        <dbReference type="EC" id="6.1.1.17"/>
    </reaction>
</comment>
<dbReference type="EMBL" id="PYHR01000002">
    <property type="protein sequence ID" value="PWD49384.1"/>
    <property type="molecule type" value="Genomic_DNA"/>
</dbReference>
<keyword evidence="7 8" id="KW-0030">Aminoacyl-tRNA synthetase</keyword>
<keyword evidence="4 8" id="KW-0547">Nucleotide-binding</keyword>
<dbReference type="EC" id="6.1.1.17" evidence="8"/>
<protein>
    <recommendedName>
        <fullName evidence="8">Glutamate--tRNA ligase</fullName>
        <ecNumber evidence="8">6.1.1.17</ecNumber>
    </recommendedName>
    <alternativeName>
        <fullName evidence="8">Glutamyl-tRNA synthetase</fullName>
        <shortName evidence="8">GluRS</shortName>
    </alternativeName>
</protein>
<evidence type="ECO:0000256" key="2">
    <source>
        <dbReference type="ARBA" id="ARBA00022490"/>
    </source>
</evidence>
<dbReference type="InterPro" id="IPR020751">
    <property type="entry name" value="aa-tRNA-synth_I_codon-bd_sub2"/>
</dbReference>
<dbReference type="PRINTS" id="PR00987">
    <property type="entry name" value="TRNASYNTHGLU"/>
</dbReference>
<dbReference type="GO" id="GO:0006424">
    <property type="term" value="P:glutamyl-tRNA aminoacylation"/>
    <property type="evidence" value="ECO:0007669"/>
    <property type="project" value="UniProtKB-UniRule"/>
</dbReference>
<keyword evidence="6 8" id="KW-0648">Protein biosynthesis</keyword>
<dbReference type="InterPro" id="IPR008925">
    <property type="entry name" value="aa_tRNA-synth_I_cd-bd_sf"/>
</dbReference>
<dbReference type="InterPro" id="IPR020058">
    <property type="entry name" value="Glu/Gln-tRNA-synth_Ib_cat-dom"/>
</dbReference>
<keyword evidence="3 8" id="KW-0436">Ligase</keyword>
<dbReference type="PANTHER" id="PTHR43311">
    <property type="entry name" value="GLUTAMATE--TRNA LIGASE"/>
    <property type="match status" value="1"/>
</dbReference>
<evidence type="ECO:0000256" key="7">
    <source>
        <dbReference type="ARBA" id="ARBA00023146"/>
    </source>
</evidence>
<evidence type="ECO:0000256" key="6">
    <source>
        <dbReference type="ARBA" id="ARBA00022917"/>
    </source>
</evidence>
<evidence type="ECO:0000256" key="1">
    <source>
        <dbReference type="ARBA" id="ARBA00007894"/>
    </source>
</evidence>
<comment type="subcellular location">
    <subcellularLocation>
        <location evidence="8">Cytoplasm</location>
    </subcellularLocation>
</comment>
<organism evidence="11 12">
    <name type="scientific">Serinibacter arcticus</name>
    <dbReference type="NCBI Taxonomy" id="1655435"/>
    <lineage>
        <taxon>Bacteria</taxon>
        <taxon>Bacillati</taxon>
        <taxon>Actinomycetota</taxon>
        <taxon>Actinomycetes</taxon>
        <taxon>Micrococcales</taxon>
        <taxon>Beutenbergiaceae</taxon>
        <taxon>Serinibacter</taxon>
    </lineage>
</organism>
<accession>A0A2U1ZQV6</accession>
<dbReference type="FunFam" id="3.40.50.620:FF:000149">
    <property type="entry name" value="Glutamate--tRNA ligase"/>
    <property type="match status" value="1"/>
</dbReference>
<dbReference type="RefSeq" id="WP_109227767.1">
    <property type="nucleotide sequence ID" value="NZ_PYHR01000002.1"/>
</dbReference>
<dbReference type="GO" id="GO:0008270">
    <property type="term" value="F:zinc ion binding"/>
    <property type="evidence" value="ECO:0007669"/>
    <property type="project" value="InterPro"/>
</dbReference>
<keyword evidence="2 8" id="KW-0963">Cytoplasm</keyword>
<feature type="binding site" evidence="8">
    <location>
        <position position="262"/>
    </location>
    <ligand>
        <name>ATP</name>
        <dbReference type="ChEBI" id="CHEBI:30616"/>
    </ligand>
</feature>
<sequence>MTTSSGSSVRVRFCPSPTGIPHVGMIRTALFNWAQARHTGGTFVFRIEDTDAARDSEESYAAIIESLRWLGLDWDEGIEVGGPHGPYRQSQRGEIYAEVISELKAGGYLYPSFSTPEEIAERNAAAGRAAQMGYDNAERDLTADQVEAFRAQGREPVWRLRMPDDDITFTDLIRGEVTFAAGSVPDFVVVRADGKPLYTLVNPVDDALMGINHVLRGEDLLSSTPRQIALYRALVELGIAEAEPVFAHMPLVRGDGNKKLSKRDPESNLFHHRERGFIPEGLLNYLSLLGWSIAPDNDVFTMAELVEAFDIADVNPNPAQFDLAKAEAINGQHVRLLAPEDFRSRLVPYLTDVLSAPSWDLLNDREREILTAAAPLVQERMVLLGEAPAMLGFLFTAGDDVAIADDARATLKDGAADVLDAAIGALTGLETFATAEIEAALREAIVEGLGVKPRLAFGPLRVAVSGRRISPPLFESMEILGQDSTLNRLRALRATL</sequence>
<dbReference type="InterPro" id="IPR004527">
    <property type="entry name" value="Glu-tRNA-ligase_bac/mito"/>
</dbReference>
<feature type="domain" description="Glutamyl/glutaminyl-tRNA synthetase class Ib catalytic" evidence="9">
    <location>
        <begin position="9"/>
        <end position="324"/>
    </location>
</feature>
<dbReference type="InterPro" id="IPR000924">
    <property type="entry name" value="Glu/Gln-tRNA-synth"/>
</dbReference>
<evidence type="ECO:0000256" key="4">
    <source>
        <dbReference type="ARBA" id="ARBA00022741"/>
    </source>
</evidence>
<dbReference type="SUPFAM" id="SSF52374">
    <property type="entry name" value="Nucleotidylyl transferase"/>
    <property type="match status" value="1"/>
</dbReference>
<dbReference type="Proteomes" id="UP000245166">
    <property type="component" value="Unassembled WGS sequence"/>
</dbReference>
<evidence type="ECO:0000313" key="11">
    <source>
        <dbReference type="EMBL" id="PWD49384.1"/>
    </source>
</evidence>
<comment type="function">
    <text evidence="8">Catalyzes the attachment of glutamate to tRNA(Glu) in a two-step reaction: glutamate is first activated by ATP to form Glu-AMP and then transferred to the acceptor end of tRNA(Glu).</text>
</comment>
<keyword evidence="5 8" id="KW-0067">ATP-binding</keyword>
<dbReference type="Gene3D" id="1.10.10.350">
    <property type="match status" value="1"/>
</dbReference>
<proteinExistence type="inferred from homology"/>
<evidence type="ECO:0000313" key="12">
    <source>
        <dbReference type="Proteomes" id="UP000245166"/>
    </source>
</evidence>
<dbReference type="Gene3D" id="3.40.50.620">
    <property type="entry name" value="HUPs"/>
    <property type="match status" value="1"/>
</dbReference>
<comment type="similarity">
    <text evidence="1 8">Belongs to the class-I aminoacyl-tRNA synthetase family. Glutamate--tRNA ligase type 1 subfamily.</text>
</comment>
<dbReference type="NCBIfam" id="TIGR00464">
    <property type="entry name" value="gltX_bact"/>
    <property type="match status" value="1"/>
</dbReference>
<dbReference type="Pfam" id="PF19269">
    <property type="entry name" value="Anticodon_2"/>
    <property type="match status" value="1"/>
</dbReference>
<dbReference type="GO" id="GO:0005829">
    <property type="term" value="C:cytosol"/>
    <property type="evidence" value="ECO:0007669"/>
    <property type="project" value="TreeGrafter"/>
</dbReference>
<keyword evidence="12" id="KW-1185">Reference proteome</keyword>
<dbReference type="InterPro" id="IPR020752">
    <property type="entry name" value="Glu-tRNA-synth_I_codon-bd_sub1"/>
</dbReference>
<feature type="domain" description="Aminoacyl-tRNA synthetase class I anticodon-binding" evidence="10">
    <location>
        <begin position="345"/>
        <end position="491"/>
    </location>
</feature>
<dbReference type="OrthoDB" id="9807503at2"/>
<evidence type="ECO:0000256" key="8">
    <source>
        <dbReference type="HAMAP-Rule" id="MF_00022"/>
    </source>
</evidence>
<dbReference type="SUPFAM" id="SSF48163">
    <property type="entry name" value="An anticodon-binding domain of class I aminoacyl-tRNA synthetases"/>
    <property type="match status" value="1"/>
</dbReference>
<name>A0A2U1ZQV6_9MICO</name>
<gene>
    <name evidence="8" type="primary">gltX</name>
    <name evidence="11" type="ORF">C8046_00245</name>
</gene>
<dbReference type="GO" id="GO:0004818">
    <property type="term" value="F:glutamate-tRNA ligase activity"/>
    <property type="evidence" value="ECO:0007669"/>
    <property type="project" value="UniProtKB-UniRule"/>
</dbReference>
<evidence type="ECO:0000256" key="3">
    <source>
        <dbReference type="ARBA" id="ARBA00022598"/>
    </source>
</evidence>
<dbReference type="HAMAP" id="MF_00022">
    <property type="entry name" value="Glu_tRNA_synth_type1"/>
    <property type="match status" value="1"/>
</dbReference>
<comment type="subunit">
    <text evidence="8">Monomer.</text>
</comment>
<dbReference type="InterPro" id="IPR049940">
    <property type="entry name" value="GluQ/Sye"/>
</dbReference>
<dbReference type="InterPro" id="IPR014729">
    <property type="entry name" value="Rossmann-like_a/b/a_fold"/>
</dbReference>
<evidence type="ECO:0000259" key="10">
    <source>
        <dbReference type="Pfam" id="PF19269"/>
    </source>
</evidence>
<dbReference type="InterPro" id="IPR045462">
    <property type="entry name" value="aa-tRNA-synth_I_cd-bd"/>
</dbReference>
<dbReference type="InterPro" id="IPR033910">
    <property type="entry name" value="GluRS_core"/>
</dbReference>
<comment type="caution">
    <text evidence="8">Lacks conserved residue(s) required for the propagation of feature annotation.</text>
</comment>
<dbReference type="Pfam" id="PF00749">
    <property type="entry name" value="tRNA-synt_1c"/>
    <property type="match status" value="1"/>
</dbReference>
<feature type="short sequence motif" description="'HIGH' region" evidence="8">
    <location>
        <begin position="15"/>
        <end position="25"/>
    </location>
</feature>
<evidence type="ECO:0000256" key="5">
    <source>
        <dbReference type="ARBA" id="ARBA00022840"/>
    </source>
</evidence>
<dbReference type="CDD" id="cd00808">
    <property type="entry name" value="GluRS_core"/>
    <property type="match status" value="1"/>
</dbReference>
<evidence type="ECO:0000259" key="9">
    <source>
        <dbReference type="Pfam" id="PF00749"/>
    </source>
</evidence>
<dbReference type="Gene3D" id="1.10.8.70">
    <property type="entry name" value="Glutamate-tRNA synthetase, class I, anticodon-binding domain 1"/>
    <property type="match status" value="1"/>
</dbReference>
<reference evidence="11 12" key="1">
    <citation type="submission" date="2018-03" db="EMBL/GenBank/DDBJ databases">
        <title>Genome assembly of novel Miniimonas species PCH200.</title>
        <authorList>
            <person name="Thakur V."/>
            <person name="Kumar V."/>
            <person name="Singh D."/>
        </authorList>
    </citation>
    <scope>NUCLEOTIDE SEQUENCE [LARGE SCALE GENOMIC DNA]</scope>
    <source>
        <strain evidence="11 12">PCH200</strain>
    </source>
</reference>
<comment type="caution">
    <text evidence="11">The sequence shown here is derived from an EMBL/GenBank/DDBJ whole genome shotgun (WGS) entry which is preliminary data.</text>
</comment>
<dbReference type="GO" id="GO:0005524">
    <property type="term" value="F:ATP binding"/>
    <property type="evidence" value="ECO:0007669"/>
    <property type="project" value="UniProtKB-UniRule"/>
</dbReference>
<feature type="short sequence motif" description="'KMSKS' region" evidence="8">
    <location>
        <begin position="259"/>
        <end position="263"/>
    </location>
</feature>
<dbReference type="AlphaFoldDB" id="A0A2U1ZQV6"/>
<dbReference type="PANTHER" id="PTHR43311:SF2">
    <property type="entry name" value="GLUTAMATE--TRNA LIGASE, MITOCHONDRIAL-RELATED"/>
    <property type="match status" value="1"/>
</dbReference>
<dbReference type="GO" id="GO:0000049">
    <property type="term" value="F:tRNA binding"/>
    <property type="evidence" value="ECO:0007669"/>
    <property type="project" value="InterPro"/>
</dbReference>